<feature type="region of interest" description="Disordered" evidence="1">
    <location>
        <begin position="1"/>
        <end position="76"/>
    </location>
</feature>
<name>A0A7Y2R3L9_9HYPH</name>
<gene>
    <name evidence="2" type="ORF">HLI17_10375</name>
</gene>
<dbReference type="AlphaFoldDB" id="A0A7Y2R3L9"/>
<evidence type="ECO:0000313" key="3">
    <source>
        <dbReference type="Proteomes" id="UP000530654"/>
    </source>
</evidence>
<evidence type="ECO:0000256" key="1">
    <source>
        <dbReference type="SAM" id="MobiDB-lite"/>
    </source>
</evidence>
<proteinExistence type="predicted"/>
<feature type="compositionally biased region" description="Basic and acidic residues" evidence="1">
    <location>
        <begin position="57"/>
        <end position="67"/>
    </location>
</feature>
<comment type="caution">
    <text evidence="2">The sequence shown here is derived from an EMBL/GenBank/DDBJ whole genome shotgun (WGS) entry which is preliminary data.</text>
</comment>
<feature type="compositionally biased region" description="Acidic residues" evidence="1">
    <location>
        <begin position="20"/>
        <end position="31"/>
    </location>
</feature>
<reference evidence="2 3" key="1">
    <citation type="submission" date="2020-04" db="EMBL/GenBank/DDBJ databases">
        <title>Rhizobium bacterial biofertilizers improve the content of phenolic compounds of Lactuca sativa L. under non-saline and saline-stress conditions.</title>
        <authorList>
            <person name="Ayuso-Calles M."/>
            <person name="Garcia-Estevez I."/>
            <person name="Jimenez-Gomez A."/>
            <person name="Flores-Felix J.D."/>
            <person name="Escribano-Bailon M."/>
            <person name="Rivas R."/>
        </authorList>
    </citation>
    <scope>NUCLEOTIDE SEQUENCE [LARGE SCALE GENOMIC DNA]</scope>
    <source>
        <strain evidence="2 3">GPTR02</strain>
    </source>
</reference>
<dbReference type="RefSeq" id="WP_017963941.1">
    <property type="nucleotide sequence ID" value="NZ_JABEQY010000008.1"/>
</dbReference>
<dbReference type="EMBL" id="JABEQY010000008">
    <property type="protein sequence ID" value="NNH63702.1"/>
    <property type="molecule type" value="Genomic_DNA"/>
</dbReference>
<accession>A0A7Y2R3L9</accession>
<dbReference type="Proteomes" id="UP000530654">
    <property type="component" value="Unassembled WGS sequence"/>
</dbReference>
<protein>
    <submittedName>
        <fullName evidence="2">Uncharacterized protein</fullName>
    </submittedName>
</protein>
<organism evidence="2 3">
    <name type="scientific">Rhizobium laguerreae</name>
    <dbReference type="NCBI Taxonomy" id="1076926"/>
    <lineage>
        <taxon>Bacteria</taxon>
        <taxon>Pseudomonadati</taxon>
        <taxon>Pseudomonadota</taxon>
        <taxon>Alphaproteobacteria</taxon>
        <taxon>Hyphomicrobiales</taxon>
        <taxon>Rhizobiaceae</taxon>
        <taxon>Rhizobium/Agrobacterium group</taxon>
        <taxon>Rhizobium</taxon>
    </lineage>
</organism>
<sequence>MPTNSIPNSAKLPPKSLNEDTQDDELPETNVDDQRKPPISMGNSREAGDGVTDTDPETGRADRKDRIPAPQFFNRK</sequence>
<evidence type="ECO:0000313" key="2">
    <source>
        <dbReference type="EMBL" id="NNH63702.1"/>
    </source>
</evidence>